<evidence type="ECO:0000256" key="2">
    <source>
        <dbReference type="ARBA" id="ARBA00010940"/>
    </source>
</evidence>
<feature type="domain" description="E2F/DP family winged-helix DNA-binding" evidence="13">
    <location>
        <begin position="113"/>
        <end position="182"/>
    </location>
</feature>
<dbReference type="GO" id="GO:0005634">
    <property type="term" value="C:nucleus"/>
    <property type="evidence" value="ECO:0007669"/>
    <property type="project" value="UniProtKB-SubCell"/>
</dbReference>
<evidence type="ECO:0000313" key="14">
    <source>
        <dbReference type="Ensembl" id="ENSSSCP00065018336.1"/>
    </source>
</evidence>
<feature type="domain" description="E2F/DP family winged-helix DNA-binding" evidence="13">
    <location>
        <begin position="261"/>
        <end position="347"/>
    </location>
</feature>
<dbReference type="AlphaFoldDB" id="A0A8D1Y9P1"/>
<dbReference type="OrthoDB" id="5318at2759"/>
<feature type="region of interest" description="Disordered" evidence="12">
    <location>
        <begin position="532"/>
        <end position="605"/>
    </location>
</feature>
<keyword evidence="5 11" id="KW-0238">DNA-binding</keyword>
<dbReference type="InterPro" id="IPR015633">
    <property type="entry name" value="E2F"/>
</dbReference>
<proteinExistence type="inferred from homology"/>
<keyword evidence="9" id="KW-0131">Cell cycle</keyword>
<dbReference type="CTD" id="79733"/>
<dbReference type="GO" id="GO:0010604">
    <property type="term" value="P:positive regulation of macromolecule metabolic process"/>
    <property type="evidence" value="ECO:0007669"/>
    <property type="project" value="UniProtKB-ARBA"/>
</dbReference>
<dbReference type="GO" id="GO:0045935">
    <property type="term" value="P:positive regulation of nucleobase-containing compound metabolic process"/>
    <property type="evidence" value="ECO:0007669"/>
    <property type="project" value="UniProtKB-ARBA"/>
</dbReference>
<evidence type="ECO:0000259" key="13">
    <source>
        <dbReference type="SMART" id="SM01372"/>
    </source>
</evidence>
<dbReference type="Ensembl" id="ENSSSCT00065043157.1">
    <property type="protein sequence ID" value="ENSSSCP00065018336.1"/>
    <property type="gene ID" value="ENSSSCG00065031859.1"/>
</dbReference>
<keyword evidence="4 11" id="KW-0805">Transcription regulation</keyword>
<evidence type="ECO:0000256" key="10">
    <source>
        <dbReference type="ARBA" id="ARBA00039673"/>
    </source>
</evidence>
<comment type="similarity">
    <text evidence="2 11">Belongs to the E2F/DP family.</text>
</comment>
<organism evidence="14 15">
    <name type="scientific">Sus scrofa</name>
    <name type="common">Pig</name>
    <dbReference type="NCBI Taxonomy" id="9823"/>
    <lineage>
        <taxon>Eukaryota</taxon>
        <taxon>Metazoa</taxon>
        <taxon>Chordata</taxon>
        <taxon>Craniata</taxon>
        <taxon>Vertebrata</taxon>
        <taxon>Euteleostomi</taxon>
        <taxon>Mammalia</taxon>
        <taxon>Eutheria</taxon>
        <taxon>Laurasiatheria</taxon>
        <taxon>Artiodactyla</taxon>
        <taxon>Suina</taxon>
        <taxon>Suidae</taxon>
        <taxon>Sus</taxon>
    </lineage>
</organism>
<dbReference type="Proteomes" id="UP000694725">
    <property type="component" value="Unplaced"/>
</dbReference>
<keyword evidence="6" id="KW-0010">Activator</keyword>
<dbReference type="InterPro" id="IPR036388">
    <property type="entry name" value="WH-like_DNA-bd_sf"/>
</dbReference>
<evidence type="ECO:0000256" key="4">
    <source>
        <dbReference type="ARBA" id="ARBA00023015"/>
    </source>
</evidence>
<dbReference type="SMART" id="SM01372">
    <property type="entry name" value="E2F_TDP"/>
    <property type="match status" value="2"/>
</dbReference>
<evidence type="ECO:0000256" key="9">
    <source>
        <dbReference type="ARBA" id="ARBA00023306"/>
    </source>
</evidence>
<dbReference type="FunFam" id="1.10.10.10:FF:000073">
    <property type="entry name" value="E2F transcription factor 8"/>
    <property type="match status" value="1"/>
</dbReference>
<dbReference type="InterPro" id="IPR003316">
    <property type="entry name" value="E2F_WHTH_DNA-bd_dom"/>
</dbReference>
<dbReference type="FunFam" id="1.10.10.10:FF:000100">
    <property type="entry name" value="E2F transcription factor 8"/>
    <property type="match status" value="1"/>
</dbReference>
<evidence type="ECO:0000256" key="5">
    <source>
        <dbReference type="ARBA" id="ARBA00023125"/>
    </source>
</evidence>
<feature type="compositionally biased region" description="Polar residues" evidence="12">
    <location>
        <begin position="413"/>
        <end position="432"/>
    </location>
</feature>
<dbReference type="Pfam" id="PF02319">
    <property type="entry name" value="WHD_E2F_TDP"/>
    <property type="match status" value="2"/>
</dbReference>
<keyword evidence="7 11" id="KW-0804">Transcription</keyword>
<dbReference type="SUPFAM" id="SSF46785">
    <property type="entry name" value="Winged helix' DNA-binding domain"/>
    <property type="match status" value="2"/>
</dbReference>
<dbReference type="GO" id="GO:0005667">
    <property type="term" value="C:transcription regulator complex"/>
    <property type="evidence" value="ECO:0007669"/>
    <property type="project" value="InterPro"/>
</dbReference>
<dbReference type="GO" id="GO:0001217">
    <property type="term" value="F:DNA-binding transcription repressor activity"/>
    <property type="evidence" value="ECO:0007669"/>
    <property type="project" value="UniProtKB-ARBA"/>
</dbReference>
<feature type="region of interest" description="Disordered" evidence="12">
    <location>
        <begin position="408"/>
        <end position="432"/>
    </location>
</feature>
<dbReference type="GO" id="GO:0002040">
    <property type="term" value="P:sprouting angiogenesis"/>
    <property type="evidence" value="ECO:0007669"/>
    <property type="project" value="UniProtKB-ARBA"/>
</dbReference>
<evidence type="ECO:0000256" key="6">
    <source>
        <dbReference type="ARBA" id="ARBA00023159"/>
    </source>
</evidence>
<sequence>MENEKENLFFEPHKRGLMKTPLKESTTANIVLAEIQPDLGPLTTPTKPKEISQGEPWTPTANLKMLISAVSPEIRNRDQKRGLFDNRNGLREAKDCLHEHLSGDEYEKSQPSRKEKSLGLLCHKFLARYPNYPNPAVNNDICLDEVAEELNVERRRIYDIVNVLESLHMVSRLAKNRYTWHGRHNLNQTLGTLKSVGEENKYAEQIMMIKKKEYEQEFDFSKSCSIEDPITKSNTSQNGHPDMCFVELPGVEFRAASVNSRKDKSLRVMSQKFVMLFLVSTPQIVSLEIAAKILIGEDHVEDLDKSKFKTKIRRLYDIANVLSSLDLIKKVHVTEERGRKPAFKWTGPEISPNPSGLSPVLPFTPSDLEVRRPSKENCAKNLFSTHGKPNFTRHPSLIKLVKSIESDRRKINSAPSSPIKTNKAESSQNSAPFPSKMAQLAAICKMQLEEQSSEPRKKVKVQLARSGHCKPVASLDTPANAELEMTAPSLIQPLGVLPLIPSPLSSAVPVILPQAPSGPSYAIYLQPAQAQSVTSPQGPRPSVCPTPSSKAAGSKDSTDATTENAASDVTKCSASTRPERQGPKNRDREPAGERGSKRASLLEDAGSKKKFKEDLKGLENVSALMVSPTSVAAVPVGNSPVLTSSHPVPVQNPSSAIVNFTLQHLGLISPSVPVSASPGPGTVPVSPRIEAVSVAPENAGAQQGRATKYDTPVPGQNQTNGQSVAVMGAQQPVPVTPKGSQLVAESFFRTPGGPTKPTGSAYVDFDGADKTSIASLFVPQRKLEVSTEDVP</sequence>
<evidence type="ECO:0000256" key="11">
    <source>
        <dbReference type="RuleBase" id="RU003796"/>
    </source>
</evidence>
<evidence type="ECO:0000256" key="12">
    <source>
        <dbReference type="SAM" id="MobiDB-lite"/>
    </source>
</evidence>
<dbReference type="RefSeq" id="XP_005661140.1">
    <property type="nucleotide sequence ID" value="XM_005661083.3"/>
</dbReference>
<keyword evidence="3" id="KW-0678">Repressor</keyword>
<evidence type="ECO:0000256" key="8">
    <source>
        <dbReference type="ARBA" id="ARBA00023242"/>
    </source>
</evidence>
<reference evidence="14" key="1">
    <citation type="submission" date="2025-08" db="UniProtKB">
        <authorList>
            <consortium name="Ensembl"/>
        </authorList>
    </citation>
    <scope>IDENTIFICATION</scope>
</reference>
<dbReference type="PANTHER" id="PTHR12081">
    <property type="entry name" value="TRANSCRIPTION FACTOR E2F"/>
    <property type="match status" value="1"/>
</dbReference>
<evidence type="ECO:0000256" key="3">
    <source>
        <dbReference type="ARBA" id="ARBA00022491"/>
    </source>
</evidence>
<dbReference type="GeneID" id="100522785"/>
<dbReference type="Gene3D" id="1.10.10.10">
    <property type="entry name" value="Winged helix-like DNA-binding domain superfamily/Winged helix DNA-binding domain"/>
    <property type="match status" value="2"/>
</dbReference>
<dbReference type="GO" id="GO:0006357">
    <property type="term" value="P:regulation of transcription by RNA polymerase II"/>
    <property type="evidence" value="ECO:0007669"/>
    <property type="project" value="InterPro"/>
</dbReference>
<gene>
    <name evidence="14" type="primary">E2F8</name>
</gene>
<protein>
    <recommendedName>
        <fullName evidence="10">Transcription factor E2F8</fullName>
    </recommendedName>
</protein>
<dbReference type="GO" id="GO:0000978">
    <property type="term" value="F:RNA polymerase II cis-regulatory region sequence-specific DNA binding"/>
    <property type="evidence" value="ECO:0007669"/>
    <property type="project" value="InterPro"/>
</dbReference>
<evidence type="ECO:0000313" key="15">
    <source>
        <dbReference type="Proteomes" id="UP000694725"/>
    </source>
</evidence>
<feature type="compositionally biased region" description="Basic and acidic residues" evidence="12">
    <location>
        <begin position="577"/>
        <end position="596"/>
    </location>
</feature>
<dbReference type="InterPro" id="IPR036390">
    <property type="entry name" value="WH_DNA-bd_sf"/>
</dbReference>
<comment type="subcellular location">
    <subcellularLocation>
        <location evidence="1 11">Nucleus</location>
    </subcellularLocation>
</comment>
<feature type="compositionally biased region" description="Polar residues" evidence="12">
    <location>
        <begin position="559"/>
        <end position="576"/>
    </location>
</feature>
<dbReference type="PANTHER" id="PTHR12081:SF40">
    <property type="entry name" value="TRANSCRIPTION FACTOR E2F8"/>
    <property type="match status" value="1"/>
</dbReference>
<evidence type="ECO:0000256" key="7">
    <source>
        <dbReference type="ARBA" id="ARBA00023163"/>
    </source>
</evidence>
<evidence type="ECO:0000256" key="1">
    <source>
        <dbReference type="ARBA" id="ARBA00004123"/>
    </source>
</evidence>
<keyword evidence="8 11" id="KW-0539">Nucleus</keyword>
<accession>A0A8D1Y9P1</accession>
<name>A0A8D1Y9P1_PIG</name>